<dbReference type="PANTHER" id="PTHR30126:SF39">
    <property type="entry name" value="HTH-TYPE TRANSCRIPTIONAL REGULATOR CYSL"/>
    <property type="match status" value="1"/>
</dbReference>
<keyword evidence="2" id="KW-0805">Transcription regulation</keyword>
<dbReference type="Gene3D" id="3.40.190.290">
    <property type="match status" value="1"/>
</dbReference>
<dbReference type="SUPFAM" id="SSF53850">
    <property type="entry name" value="Periplasmic binding protein-like II"/>
    <property type="match status" value="1"/>
</dbReference>
<dbReference type="Proteomes" id="UP000724149">
    <property type="component" value="Unassembled WGS sequence"/>
</dbReference>
<dbReference type="RefSeq" id="WP_204719766.1">
    <property type="nucleotide sequence ID" value="NZ_JACSNR010000002.1"/>
</dbReference>
<gene>
    <name evidence="6" type="ORF">H9X81_03245</name>
</gene>
<evidence type="ECO:0000256" key="3">
    <source>
        <dbReference type="ARBA" id="ARBA00023125"/>
    </source>
</evidence>
<dbReference type="Pfam" id="PF03466">
    <property type="entry name" value="LysR_substrate"/>
    <property type="match status" value="1"/>
</dbReference>
<dbReference type="Gene3D" id="1.10.10.10">
    <property type="entry name" value="Winged helix-like DNA-binding domain superfamily/Winged helix DNA-binding domain"/>
    <property type="match status" value="1"/>
</dbReference>
<comment type="similarity">
    <text evidence="1">Belongs to the LysR transcriptional regulatory family.</text>
</comment>
<evidence type="ECO:0000313" key="7">
    <source>
        <dbReference type="Proteomes" id="UP000724149"/>
    </source>
</evidence>
<keyword evidence="3" id="KW-0238">DNA-binding</keyword>
<evidence type="ECO:0000256" key="2">
    <source>
        <dbReference type="ARBA" id="ARBA00023015"/>
    </source>
</evidence>
<comment type="caution">
    <text evidence="6">The sequence shown here is derived from an EMBL/GenBank/DDBJ whole genome shotgun (WGS) entry which is preliminary data.</text>
</comment>
<protein>
    <submittedName>
        <fullName evidence="6">LysR family transcriptional regulator</fullName>
    </submittedName>
</protein>
<dbReference type="SUPFAM" id="SSF46785">
    <property type="entry name" value="Winged helix' DNA-binding domain"/>
    <property type="match status" value="1"/>
</dbReference>
<dbReference type="Pfam" id="PF00126">
    <property type="entry name" value="HTH_1"/>
    <property type="match status" value="1"/>
</dbReference>
<feature type="domain" description="HTH lysR-type" evidence="5">
    <location>
        <begin position="1"/>
        <end position="58"/>
    </location>
</feature>
<evidence type="ECO:0000256" key="4">
    <source>
        <dbReference type="ARBA" id="ARBA00023163"/>
    </source>
</evidence>
<dbReference type="EMBL" id="JACSNR010000002">
    <property type="protein sequence ID" value="MBM6922708.1"/>
    <property type="molecule type" value="Genomic_DNA"/>
</dbReference>
<keyword evidence="4" id="KW-0804">Transcription</keyword>
<evidence type="ECO:0000256" key="1">
    <source>
        <dbReference type="ARBA" id="ARBA00009437"/>
    </source>
</evidence>
<dbReference type="PRINTS" id="PR00039">
    <property type="entry name" value="HTHLYSR"/>
</dbReference>
<reference evidence="6 7" key="1">
    <citation type="journal article" date="2021" name="Sci. Rep.">
        <title>The distribution of antibiotic resistance genes in chicken gut microbiota commensals.</title>
        <authorList>
            <person name="Juricova H."/>
            <person name="Matiasovicova J."/>
            <person name="Kubasova T."/>
            <person name="Cejkova D."/>
            <person name="Rychlik I."/>
        </authorList>
    </citation>
    <scope>NUCLEOTIDE SEQUENCE [LARGE SCALE GENOMIC DNA]</scope>
    <source>
        <strain evidence="6 7">An564</strain>
    </source>
</reference>
<keyword evidence="7" id="KW-1185">Reference proteome</keyword>
<name>A0ABS2GME5_9FIRM</name>
<evidence type="ECO:0000259" key="5">
    <source>
        <dbReference type="PROSITE" id="PS50931"/>
    </source>
</evidence>
<accession>A0ABS2GME5</accession>
<organism evidence="6 7">
    <name type="scientific">Hydrogenoanaerobacterium saccharovorans</name>
    <dbReference type="NCBI Taxonomy" id="474960"/>
    <lineage>
        <taxon>Bacteria</taxon>
        <taxon>Bacillati</taxon>
        <taxon>Bacillota</taxon>
        <taxon>Clostridia</taxon>
        <taxon>Eubacteriales</taxon>
        <taxon>Oscillospiraceae</taxon>
        <taxon>Hydrogenoanaerobacterium</taxon>
    </lineage>
</organism>
<dbReference type="InterPro" id="IPR005119">
    <property type="entry name" value="LysR_subst-bd"/>
</dbReference>
<dbReference type="PROSITE" id="PS50931">
    <property type="entry name" value="HTH_LYSR"/>
    <property type="match status" value="1"/>
</dbReference>
<dbReference type="InterPro" id="IPR000847">
    <property type="entry name" value="LysR_HTH_N"/>
</dbReference>
<sequence>MLDPKLDTLLLVAEKRNFTRAAQALSLTQPAVSHHISQLEQELGVRLFVRGNGDLMLTPEGETVLRYVRRMKALEKKMAEELQEAGRRLTRLRIGITHTAESSIVAEVLARYTNENPGISITIVTDNINNLYDMLENFELDLAVVEGRSTRPELSALMLDTDYLVCVLANTHPLSHSSMITLDEIRQEKLILRLPNSETRVRFESALAAIGESIADFQVILEVDNVATIKDLIRKNLGISILARSACMDELRKGKLTALPIENLSMTRETNLVYHRDFAHKETLQDILALYKKQLREYGRA</sequence>
<dbReference type="InterPro" id="IPR036388">
    <property type="entry name" value="WH-like_DNA-bd_sf"/>
</dbReference>
<dbReference type="CDD" id="cd05466">
    <property type="entry name" value="PBP2_LTTR_substrate"/>
    <property type="match status" value="1"/>
</dbReference>
<dbReference type="InterPro" id="IPR036390">
    <property type="entry name" value="WH_DNA-bd_sf"/>
</dbReference>
<proteinExistence type="inferred from homology"/>
<dbReference type="PANTHER" id="PTHR30126">
    <property type="entry name" value="HTH-TYPE TRANSCRIPTIONAL REGULATOR"/>
    <property type="match status" value="1"/>
</dbReference>
<evidence type="ECO:0000313" key="6">
    <source>
        <dbReference type="EMBL" id="MBM6922708.1"/>
    </source>
</evidence>